<keyword evidence="3 5" id="KW-1133">Transmembrane helix</keyword>
<feature type="transmembrane region" description="Helical" evidence="5">
    <location>
        <begin position="43"/>
        <end position="68"/>
    </location>
</feature>
<dbReference type="InterPro" id="IPR036259">
    <property type="entry name" value="MFS_trans_sf"/>
</dbReference>
<evidence type="ECO:0000313" key="7">
    <source>
        <dbReference type="Proteomes" id="UP000054051"/>
    </source>
</evidence>
<feature type="transmembrane region" description="Helical" evidence="5">
    <location>
        <begin position="268"/>
        <end position="286"/>
    </location>
</feature>
<dbReference type="AlphaFoldDB" id="G2J800"/>
<proteinExistence type="predicted"/>
<feature type="transmembrane region" description="Helical" evidence="5">
    <location>
        <begin position="165"/>
        <end position="183"/>
    </location>
</feature>
<feature type="transmembrane region" description="Helical" evidence="5">
    <location>
        <begin position="99"/>
        <end position="117"/>
    </location>
</feature>
<feature type="transmembrane region" description="Helical" evidence="5">
    <location>
        <begin position="357"/>
        <end position="375"/>
    </location>
</feature>
<dbReference type="InterPro" id="IPR011701">
    <property type="entry name" value="MFS"/>
</dbReference>
<evidence type="ECO:0000256" key="4">
    <source>
        <dbReference type="ARBA" id="ARBA00023136"/>
    </source>
</evidence>
<keyword evidence="2 5" id="KW-0812">Transmembrane</keyword>
<feature type="transmembrane region" description="Helical" evidence="5">
    <location>
        <begin position="235"/>
        <end position="256"/>
    </location>
</feature>
<evidence type="ECO:0000313" key="6">
    <source>
        <dbReference type="EMBL" id="CCD28897.1"/>
    </source>
</evidence>
<protein>
    <submittedName>
        <fullName evidence="6">Major facilitator superfamily transporter MFS_1</fullName>
    </submittedName>
</protein>
<name>G2J800_9BURK</name>
<keyword evidence="7" id="KW-1185">Reference proteome</keyword>
<feature type="transmembrane region" description="Helical" evidence="5">
    <location>
        <begin position="203"/>
        <end position="223"/>
    </location>
</feature>
<comment type="subcellular location">
    <subcellularLocation>
        <location evidence="1">Membrane</location>
        <topology evidence="1">Multi-pass membrane protein</topology>
    </subcellularLocation>
</comment>
<dbReference type="Pfam" id="PF07690">
    <property type="entry name" value="MFS_1"/>
    <property type="match status" value="1"/>
</dbReference>
<evidence type="ECO:0000256" key="3">
    <source>
        <dbReference type="ARBA" id="ARBA00022989"/>
    </source>
</evidence>
<accession>G2J800</accession>
<dbReference type="PANTHER" id="PTHR23514:SF13">
    <property type="entry name" value="INNER MEMBRANE PROTEIN YBJJ"/>
    <property type="match status" value="1"/>
</dbReference>
<dbReference type="EMBL" id="CAFB01000035">
    <property type="protein sequence ID" value="CCD28897.1"/>
    <property type="molecule type" value="Genomic_DNA"/>
</dbReference>
<dbReference type="OrthoDB" id="9810941at2"/>
<dbReference type="eggNOG" id="COG0738">
    <property type="taxonomic scope" value="Bacteria"/>
</dbReference>
<dbReference type="CDD" id="cd17393">
    <property type="entry name" value="MFS_MosC_like"/>
    <property type="match status" value="1"/>
</dbReference>
<feature type="transmembrane region" description="Helical" evidence="5">
    <location>
        <begin position="138"/>
        <end position="159"/>
    </location>
</feature>
<reference evidence="6 7" key="1">
    <citation type="submission" date="2011-08" db="EMBL/GenBank/DDBJ databases">
        <title>The genome of the obligate endobacterium of an arbuscular mycorrhizal fungus reveals an interphylum network of nutritional interactions.</title>
        <authorList>
            <person name="Ghignone S."/>
            <person name="Salvioli A."/>
            <person name="Anca I."/>
            <person name="Lumini E."/>
            <person name="Ortu G."/>
            <person name="Petiti L."/>
            <person name="Cruveiller S."/>
            <person name="Bianciotto V."/>
            <person name="Piffanelli P."/>
            <person name="Lanfranco L."/>
            <person name="Bonfante P."/>
        </authorList>
    </citation>
    <scope>NUCLEOTIDE SEQUENCE [LARGE SCALE GENOMIC DNA]</scope>
    <source>
        <strain evidence="6 7">BEG34</strain>
    </source>
</reference>
<comment type="caution">
    <text evidence="6">The sequence shown here is derived from an EMBL/GenBank/DDBJ whole genome shotgun (WGS) entry which is preliminary data.</text>
</comment>
<dbReference type="InterPro" id="IPR051788">
    <property type="entry name" value="MFS_Transporter"/>
</dbReference>
<feature type="transmembrane region" description="Helical" evidence="5">
    <location>
        <begin position="292"/>
        <end position="314"/>
    </location>
</feature>
<dbReference type="SUPFAM" id="SSF103473">
    <property type="entry name" value="MFS general substrate transporter"/>
    <property type="match status" value="1"/>
</dbReference>
<dbReference type="STRING" id="1070319.CAGGBEG34_190067"/>
<dbReference type="PANTHER" id="PTHR23514">
    <property type="entry name" value="BYPASS OF STOP CODON PROTEIN 6"/>
    <property type="match status" value="1"/>
</dbReference>
<dbReference type="Gene3D" id="1.20.1250.20">
    <property type="entry name" value="MFS general substrate transporter like domains"/>
    <property type="match status" value="2"/>
</dbReference>
<evidence type="ECO:0000256" key="2">
    <source>
        <dbReference type="ARBA" id="ARBA00022692"/>
    </source>
</evidence>
<organism evidence="6 7">
    <name type="scientific">Candidatus Glomeribacter gigasporarum BEG34</name>
    <dbReference type="NCBI Taxonomy" id="1070319"/>
    <lineage>
        <taxon>Bacteria</taxon>
        <taxon>Pseudomonadati</taxon>
        <taxon>Pseudomonadota</taxon>
        <taxon>Betaproteobacteria</taxon>
        <taxon>Burkholderiales</taxon>
        <taxon>Burkholderiaceae</taxon>
        <taxon>Candidatus Glomeribacter</taxon>
    </lineage>
</organism>
<keyword evidence="4 5" id="KW-0472">Membrane</keyword>
<feature type="transmembrane region" description="Helical" evidence="5">
    <location>
        <begin position="326"/>
        <end position="351"/>
    </location>
</feature>
<dbReference type="GO" id="GO:0016020">
    <property type="term" value="C:membrane"/>
    <property type="evidence" value="ECO:0007669"/>
    <property type="project" value="UniProtKB-SubCell"/>
</dbReference>
<feature type="transmembrane region" description="Helical" evidence="5">
    <location>
        <begin position="75"/>
        <end position="93"/>
    </location>
</feature>
<evidence type="ECO:0000256" key="1">
    <source>
        <dbReference type="ARBA" id="ARBA00004141"/>
    </source>
</evidence>
<dbReference type="Proteomes" id="UP000054051">
    <property type="component" value="Unassembled WGS sequence"/>
</dbReference>
<dbReference type="GO" id="GO:0022857">
    <property type="term" value="F:transmembrane transporter activity"/>
    <property type="evidence" value="ECO:0007669"/>
    <property type="project" value="InterPro"/>
</dbReference>
<gene>
    <name evidence="6" type="ORF">CAGGBEG34_190067</name>
</gene>
<evidence type="ECO:0000256" key="5">
    <source>
        <dbReference type="SAM" id="Phobius"/>
    </source>
</evidence>
<sequence length="383" mass="39502">MQTNTLLRARLGTMALFFISGALYASWGLHVPTIKEKFALSDIMLAVALFMVAAGPISIITHIGVWVARAGGRTACTAGGLFVCACLALLVWIPWFALLLPLLVLFGISTGVMDVAVNAEAASVEIALRRPIMSMMHGVFSIGGATGAALGGLALSAGMTPLRHLLLVSAIGAIVALIARPALLPPADTRAAAQPRGSWRGLWLLGSLACVAFIAEGALYDWTTVYMRDSLHTQYGVAGAAYAVFSAGMALGRFFGDPIRARLGNQKCVQLSGVLACIGMSIALVWQTPWAALAGFMLTGLGLANLVPVMFAAAARVQGAHAAESIARVAGMGYVGFLLGPVLIGVIAHIATLPVGLSLVAICAALIAGFGPRALRGQASGNE</sequence>
<feature type="transmembrane region" description="Helical" evidence="5">
    <location>
        <begin position="12"/>
        <end position="31"/>
    </location>
</feature>